<name>A0ABQ5GKQ6_9ASTR</name>
<organism evidence="8 9">
    <name type="scientific">Tanacetum coccineum</name>
    <dbReference type="NCBI Taxonomy" id="301880"/>
    <lineage>
        <taxon>Eukaryota</taxon>
        <taxon>Viridiplantae</taxon>
        <taxon>Streptophyta</taxon>
        <taxon>Embryophyta</taxon>
        <taxon>Tracheophyta</taxon>
        <taxon>Spermatophyta</taxon>
        <taxon>Magnoliopsida</taxon>
        <taxon>eudicotyledons</taxon>
        <taxon>Gunneridae</taxon>
        <taxon>Pentapetalae</taxon>
        <taxon>asterids</taxon>
        <taxon>campanulids</taxon>
        <taxon>Asterales</taxon>
        <taxon>Asteraceae</taxon>
        <taxon>Asteroideae</taxon>
        <taxon>Anthemideae</taxon>
        <taxon>Anthemidinae</taxon>
        <taxon>Tanacetum</taxon>
    </lineage>
</organism>
<keyword evidence="3" id="KW-0808">Transferase</keyword>
<accession>A0ABQ5GKQ6</accession>
<evidence type="ECO:0000256" key="2">
    <source>
        <dbReference type="ARBA" id="ARBA00022676"/>
    </source>
</evidence>
<reference evidence="8" key="1">
    <citation type="journal article" date="2022" name="Int. J. Mol. Sci.">
        <title>Draft Genome of Tanacetum Coccineum: Genomic Comparison of Closely Related Tanacetum-Family Plants.</title>
        <authorList>
            <person name="Yamashiro T."/>
            <person name="Shiraishi A."/>
            <person name="Nakayama K."/>
            <person name="Satake H."/>
        </authorList>
    </citation>
    <scope>NUCLEOTIDE SEQUENCE</scope>
</reference>
<keyword evidence="4" id="KW-0812">Transmembrane</keyword>
<protein>
    <submittedName>
        <fullName evidence="8">Cellulose synthase-like protein D5</fullName>
    </submittedName>
</protein>
<evidence type="ECO:0000313" key="8">
    <source>
        <dbReference type="EMBL" id="GJT75769.1"/>
    </source>
</evidence>
<proteinExistence type="predicted"/>
<evidence type="ECO:0000256" key="3">
    <source>
        <dbReference type="ARBA" id="ARBA00022679"/>
    </source>
</evidence>
<reference evidence="8" key="2">
    <citation type="submission" date="2022-01" db="EMBL/GenBank/DDBJ databases">
        <authorList>
            <person name="Yamashiro T."/>
            <person name="Shiraishi A."/>
            <person name="Satake H."/>
            <person name="Nakayama K."/>
        </authorList>
    </citation>
    <scope>NUCLEOTIDE SEQUENCE</scope>
</reference>
<evidence type="ECO:0000256" key="4">
    <source>
        <dbReference type="ARBA" id="ARBA00022692"/>
    </source>
</evidence>
<evidence type="ECO:0000256" key="5">
    <source>
        <dbReference type="ARBA" id="ARBA00022989"/>
    </source>
</evidence>
<evidence type="ECO:0000313" key="9">
    <source>
        <dbReference type="Proteomes" id="UP001151760"/>
    </source>
</evidence>
<dbReference type="Proteomes" id="UP001151760">
    <property type="component" value="Unassembled WGS sequence"/>
</dbReference>
<keyword evidence="9" id="KW-1185">Reference proteome</keyword>
<dbReference type="EMBL" id="BQNB010018561">
    <property type="protein sequence ID" value="GJT75769.1"/>
    <property type="molecule type" value="Genomic_DNA"/>
</dbReference>
<keyword evidence="2" id="KW-0328">Glycosyltransferase</keyword>
<dbReference type="PANTHER" id="PTHR13301">
    <property type="entry name" value="X-BOX TRANSCRIPTION FACTOR-RELATED"/>
    <property type="match status" value="1"/>
</dbReference>
<comment type="subcellular location">
    <subcellularLocation>
        <location evidence="1">Endomembrane system</location>
    </subcellularLocation>
</comment>
<keyword evidence="7" id="KW-0961">Cell wall biogenesis/degradation</keyword>
<evidence type="ECO:0000256" key="6">
    <source>
        <dbReference type="ARBA" id="ARBA00023136"/>
    </source>
</evidence>
<keyword evidence="6" id="KW-0472">Membrane</keyword>
<keyword evidence="5" id="KW-1133">Transmembrane helix</keyword>
<dbReference type="Pfam" id="PF03552">
    <property type="entry name" value="Cellulose_synt"/>
    <property type="match status" value="2"/>
</dbReference>
<comment type="caution">
    <text evidence="8">The sequence shown here is derived from an EMBL/GenBank/DDBJ whole genome shotgun (WGS) entry which is preliminary data.</text>
</comment>
<sequence length="426" mass="49283">MLNPLTGDHIRRRFCISFTLNAVPAYNKVDTLEVVFCYSRSVRFIYNLPNNGDACDALLSAEYIVGKIVNEPHASAIVANNPQECRPYCKRGRCCTARGDTKGDPEAYFSQKGDPLKNKRKADFVRKRRKVKWEYDEFKVRINVLPESIRRSAKVRKATWMWDGKTWHGMWFSVEEDHSRRDDDTGIIQLMLVPPGPECTYKTEEDPEDLIDTRNVDTRPPMLVYVFRESRRGYDLNKKAGARNALMRLCSIEVVTRSVIFNSYKGLREINPSNRYANHNMELFDVSMRALDGLHRVFYVRKNITEKDTEMILPIVDYQNSEDDNIKQALSAQRFGDSTWLTRSQRQNLGETDSRATWKVEPIDRAAIGEAIKVVTCFYEDKTEWGKPVRWIYGSITEDIVTGYGVLPGRWTSFSQGIMFFLLAEE</sequence>
<evidence type="ECO:0000256" key="1">
    <source>
        <dbReference type="ARBA" id="ARBA00004308"/>
    </source>
</evidence>
<gene>
    <name evidence="8" type="ORF">Tco_1042494</name>
</gene>
<evidence type="ECO:0000256" key="7">
    <source>
        <dbReference type="ARBA" id="ARBA00023316"/>
    </source>
</evidence>
<dbReference type="InterPro" id="IPR005150">
    <property type="entry name" value="Cellulose_synth"/>
</dbReference>